<dbReference type="Proteomes" id="UP000008909">
    <property type="component" value="Unassembled WGS sequence"/>
</dbReference>
<protein>
    <submittedName>
        <fullName evidence="1">Uncharacterized protein</fullName>
    </submittedName>
</protein>
<reference evidence="1" key="1">
    <citation type="journal article" date="2011" name="Genome Biol.">
        <title>The draft genome of the carcinogenic human liver fluke Clonorchis sinensis.</title>
        <authorList>
            <person name="Wang X."/>
            <person name="Chen W."/>
            <person name="Huang Y."/>
            <person name="Sun J."/>
            <person name="Men J."/>
            <person name="Liu H."/>
            <person name="Luo F."/>
            <person name="Guo L."/>
            <person name="Lv X."/>
            <person name="Deng C."/>
            <person name="Zhou C."/>
            <person name="Fan Y."/>
            <person name="Li X."/>
            <person name="Huang L."/>
            <person name="Hu Y."/>
            <person name="Liang C."/>
            <person name="Hu X."/>
            <person name="Xu J."/>
            <person name="Yu X."/>
        </authorList>
    </citation>
    <scope>NUCLEOTIDE SEQUENCE [LARGE SCALE GENOMIC DNA]</scope>
    <source>
        <strain evidence="1">Henan</strain>
    </source>
</reference>
<sequence>MSAKKEQPICVVVQRHGIRRHLVRLPNIITLKTEESLKLGGGSQKIPLTRTRGLCLFDEIGHRLPTRFQQTCFIQSLRVVLTSTGQMVLFAERSTTNAHGNPLKSCKNVRKHMFLTDQEKLKVAVEDDWITSNRSISAVGR</sequence>
<dbReference type="AlphaFoldDB" id="G7Y5K9"/>
<evidence type="ECO:0000313" key="1">
    <source>
        <dbReference type="EMBL" id="GAA48245.1"/>
    </source>
</evidence>
<proteinExistence type="predicted"/>
<reference key="2">
    <citation type="submission" date="2011-10" db="EMBL/GenBank/DDBJ databases">
        <title>The genome and transcriptome sequence of Clonorchis sinensis provide insights into the carcinogenic liver fluke.</title>
        <authorList>
            <person name="Wang X."/>
            <person name="Huang Y."/>
            <person name="Chen W."/>
            <person name="Liu H."/>
            <person name="Guo L."/>
            <person name="Chen Y."/>
            <person name="Luo F."/>
            <person name="Zhou W."/>
            <person name="Sun J."/>
            <person name="Mao Q."/>
            <person name="Liang P."/>
            <person name="Zhou C."/>
            <person name="Tian Y."/>
            <person name="Men J."/>
            <person name="Lv X."/>
            <person name="Huang L."/>
            <person name="Zhou J."/>
            <person name="Hu Y."/>
            <person name="Li R."/>
            <person name="Zhang F."/>
            <person name="Lei H."/>
            <person name="Li X."/>
            <person name="Hu X."/>
            <person name="Liang C."/>
            <person name="Xu J."/>
            <person name="Wu Z."/>
            <person name="Yu X."/>
        </authorList>
    </citation>
    <scope>NUCLEOTIDE SEQUENCE</scope>
    <source>
        <strain>Henan</strain>
    </source>
</reference>
<name>G7Y5K9_CLOSI</name>
<dbReference type="EMBL" id="DF142877">
    <property type="protein sequence ID" value="GAA48245.1"/>
    <property type="molecule type" value="Genomic_DNA"/>
</dbReference>
<keyword evidence="2" id="KW-1185">Reference proteome</keyword>
<organism evidence="1 2">
    <name type="scientific">Clonorchis sinensis</name>
    <name type="common">Chinese liver fluke</name>
    <dbReference type="NCBI Taxonomy" id="79923"/>
    <lineage>
        <taxon>Eukaryota</taxon>
        <taxon>Metazoa</taxon>
        <taxon>Spiralia</taxon>
        <taxon>Lophotrochozoa</taxon>
        <taxon>Platyhelminthes</taxon>
        <taxon>Trematoda</taxon>
        <taxon>Digenea</taxon>
        <taxon>Opisthorchiida</taxon>
        <taxon>Opisthorchiata</taxon>
        <taxon>Opisthorchiidae</taxon>
        <taxon>Clonorchis</taxon>
    </lineage>
</organism>
<evidence type="ECO:0000313" key="2">
    <source>
        <dbReference type="Proteomes" id="UP000008909"/>
    </source>
</evidence>
<accession>G7Y5K9</accession>
<gene>
    <name evidence="1" type="ORF">CLF_101363</name>
</gene>